<sequence length="338" mass="38392">MLMNKKGLKVLILICIVVPIVVFILQVDFIAVFQELQKIGGKFVIILVVTFLAYLLGTIGWWVCLGSQRNHLSLWQLFGIRQIGETVGLYNPSSVIGGDILKREMLKSYRISDNNAAESVVISRVTAVLSQLLLFILALCWLLATVGNQLQIFWLYGILILTILLLSLKILFFYLLSQNRIEQVSRNVPLNLWKRLKGVVSNLVAQTQCFFRHKSSLFWWSYFFFCLHWLVGSMEFYFILRFLGYDVQLIQGVLLDMGVIMIKSIGAFIPGQIGIEELGNKVVLAGIGISAATVWVTVSILRRARQLCWILIGAICYMLVRKTDTLKVFKHGNPVRQS</sequence>
<keyword evidence="2" id="KW-1003">Cell membrane</keyword>
<name>A0ABR7XT56_9SPHI</name>
<dbReference type="Proteomes" id="UP000651112">
    <property type="component" value="Unassembled WGS sequence"/>
</dbReference>
<comment type="caution">
    <text evidence="7">The sequence shown here is derived from an EMBL/GenBank/DDBJ whole genome shotgun (WGS) entry which is preliminary data.</text>
</comment>
<dbReference type="PANTHER" id="PTHR39087">
    <property type="entry name" value="UPF0104 MEMBRANE PROTEIN MJ1595"/>
    <property type="match status" value="1"/>
</dbReference>
<comment type="subcellular location">
    <subcellularLocation>
        <location evidence="1">Cell membrane</location>
        <topology evidence="1">Multi-pass membrane protein</topology>
    </subcellularLocation>
</comment>
<keyword evidence="8" id="KW-1185">Reference proteome</keyword>
<keyword evidence="3 6" id="KW-0812">Transmembrane</keyword>
<dbReference type="InterPro" id="IPR022791">
    <property type="entry name" value="L-PG_synthase/AglD"/>
</dbReference>
<feature type="transmembrane region" description="Helical" evidence="6">
    <location>
        <begin position="217"/>
        <end position="243"/>
    </location>
</feature>
<feature type="transmembrane region" description="Helical" evidence="6">
    <location>
        <begin position="39"/>
        <end position="64"/>
    </location>
</feature>
<feature type="transmembrane region" description="Helical" evidence="6">
    <location>
        <begin position="282"/>
        <end position="298"/>
    </location>
</feature>
<organism evidence="7 8">
    <name type="scientific">Sphingobacterium chuzhouense</name>
    <dbReference type="NCBI Taxonomy" id="1742264"/>
    <lineage>
        <taxon>Bacteria</taxon>
        <taxon>Pseudomonadati</taxon>
        <taxon>Bacteroidota</taxon>
        <taxon>Sphingobacteriia</taxon>
        <taxon>Sphingobacteriales</taxon>
        <taxon>Sphingobacteriaceae</taxon>
        <taxon>Sphingobacterium</taxon>
    </lineage>
</organism>
<dbReference type="PANTHER" id="PTHR39087:SF2">
    <property type="entry name" value="UPF0104 MEMBRANE PROTEIN MJ1595"/>
    <property type="match status" value="1"/>
</dbReference>
<evidence type="ECO:0000256" key="2">
    <source>
        <dbReference type="ARBA" id="ARBA00022475"/>
    </source>
</evidence>
<feature type="transmembrane region" description="Helical" evidence="6">
    <location>
        <begin position="153"/>
        <end position="176"/>
    </location>
</feature>
<dbReference type="EMBL" id="JACNYL010000003">
    <property type="protein sequence ID" value="MBD1422355.1"/>
    <property type="molecule type" value="Genomic_DNA"/>
</dbReference>
<feature type="transmembrane region" description="Helical" evidence="6">
    <location>
        <begin position="12"/>
        <end position="33"/>
    </location>
</feature>
<proteinExistence type="predicted"/>
<evidence type="ECO:0000256" key="4">
    <source>
        <dbReference type="ARBA" id="ARBA00022989"/>
    </source>
</evidence>
<dbReference type="NCBIfam" id="TIGR00374">
    <property type="entry name" value="flippase-like domain"/>
    <property type="match status" value="1"/>
</dbReference>
<evidence type="ECO:0000256" key="5">
    <source>
        <dbReference type="ARBA" id="ARBA00023136"/>
    </source>
</evidence>
<evidence type="ECO:0000313" key="8">
    <source>
        <dbReference type="Proteomes" id="UP000651112"/>
    </source>
</evidence>
<reference evidence="7 8" key="1">
    <citation type="submission" date="2020-08" db="EMBL/GenBank/DDBJ databases">
        <title>Sphingobacterium sp. DN00404 isolated from aquaculture water.</title>
        <authorList>
            <person name="Zhang M."/>
        </authorList>
    </citation>
    <scope>NUCLEOTIDE SEQUENCE [LARGE SCALE GENOMIC DNA]</scope>
    <source>
        <strain evidence="7 8">KCTC 42746</strain>
    </source>
</reference>
<dbReference type="RefSeq" id="WP_190314092.1">
    <property type="nucleotide sequence ID" value="NZ_JACNYL010000003.1"/>
</dbReference>
<evidence type="ECO:0000256" key="3">
    <source>
        <dbReference type="ARBA" id="ARBA00022692"/>
    </source>
</evidence>
<gene>
    <name evidence="7" type="ORF">H8B21_12315</name>
</gene>
<dbReference type="Pfam" id="PF03706">
    <property type="entry name" value="LPG_synthase_TM"/>
    <property type="match status" value="1"/>
</dbReference>
<keyword evidence="5 6" id="KW-0472">Membrane</keyword>
<evidence type="ECO:0000256" key="1">
    <source>
        <dbReference type="ARBA" id="ARBA00004651"/>
    </source>
</evidence>
<protein>
    <submittedName>
        <fullName evidence="7">Flippase-like domain-containing protein</fullName>
    </submittedName>
</protein>
<feature type="transmembrane region" description="Helical" evidence="6">
    <location>
        <begin position="249"/>
        <end position="270"/>
    </location>
</feature>
<evidence type="ECO:0000256" key="6">
    <source>
        <dbReference type="SAM" id="Phobius"/>
    </source>
</evidence>
<feature type="transmembrane region" description="Helical" evidence="6">
    <location>
        <begin position="128"/>
        <end position="147"/>
    </location>
</feature>
<keyword evidence="4 6" id="KW-1133">Transmembrane helix</keyword>
<evidence type="ECO:0000313" key="7">
    <source>
        <dbReference type="EMBL" id="MBD1422355.1"/>
    </source>
</evidence>
<accession>A0ABR7XT56</accession>